<evidence type="ECO:0000259" key="2">
    <source>
        <dbReference type="Pfam" id="PF13649"/>
    </source>
</evidence>
<evidence type="ECO:0000313" key="4">
    <source>
        <dbReference type="Proteomes" id="UP000722459"/>
    </source>
</evidence>
<sequence length="445" mass="49434">MPVPYARRLSASTAKKKKEANSAVMRKKVMDAVVHGKGKGGRTIQSHLEATRTQAYPTHMLGNKSKVPRESYQGWGHIPTVRKAIGNPHIPGRVIKEALYERSAKAYEAEWNAAARKGKLKASAKAGTKQKMDQWAKDITRNITNANARNGQFVANEVKRRIGANDKAGRLTTLVDLGSGAGKTIFPTVEKLSPSQRKKVRVTCVDVSSKDFPTIKKGLLALGVPKENILLIKASFGSLLKNPKLRSLAGEADVVTSGAALHHMSRSETVFSEVQKLLKKGGSFKFWDWSHPTWRAPNLVIAPKGAEVSINGRAYKHNGKIVRGKSGMAFISQRPGKRRNLRSELAQTREMLSTWVSLLNFSAKEKQAFRQWFDRRVESGKPINFESYLKRLQGKRPSKKAEIEVMEAHKTWQNYSRALKGSGMNFGRPVFSPDSGLLVHYSAKK</sequence>
<dbReference type="InterPro" id="IPR041698">
    <property type="entry name" value="Methyltransf_25"/>
</dbReference>
<dbReference type="Pfam" id="PF13649">
    <property type="entry name" value="Methyltransf_25"/>
    <property type="match status" value="1"/>
</dbReference>
<comment type="caution">
    <text evidence="3">The sequence shown here is derived from an EMBL/GenBank/DDBJ whole genome shotgun (WGS) entry which is preliminary data.</text>
</comment>
<accession>A0A8T5GGR7</accession>
<dbReference type="GO" id="GO:0032259">
    <property type="term" value="P:methylation"/>
    <property type="evidence" value="ECO:0007669"/>
    <property type="project" value="UniProtKB-KW"/>
</dbReference>
<feature type="domain" description="Methyltransferase" evidence="2">
    <location>
        <begin position="175"/>
        <end position="282"/>
    </location>
</feature>
<dbReference type="EMBL" id="JABJNZ010000067">
    <property type="protein sequence ID" value="MBT4871000.1"/>
    <property type="molecule type" value="Genomic_DNA"/>
</dbReference>
<keyword evidence="3" id="KW-0489">Methyltransferase</keyword>
<reference evidence="3" key="1">
    <citation type="journal article" date="2021" name="ISME J.">
        <title>Mercury methylation by metabolically versatile and cosmopolitan marine bacteria.</title>
        <authorList>
            <person name="Lin H."/>
            <person name="Ascher D.B."/>
            <person name="Myung Y."/>
            <person name="Lamborg C.H."/>
            <person name="Hallam S.J."/>
            <person name="Gionfriddo C.M."/>
            <person name="Holt K.E."/>
            <person name="Moreau J.W."/>
        </authorList>
    </citation>
    <scope>NUCLEOTIDE SEQUENCE</scope>
    <source>
        <strain evidence="3">SI075_bin30</strain>
    </source>
</reference>
<gene>
    <name evidence="3" type="ORF">HON47_05485</name>
</gene>
<proteinExistence type="predicted"/>
<organism evidence="3 4">
    <name type="scientific">Candidatus Iainarchaeum sp</name>
    <dbReference type="NCBI Taxonomy" id="3101447"/>
    <lineage>
        <taxon>Archaea</taxon>
        <taxon>Candidatus Iainarchaeota</taxon>
        <taxon>Candidatus Iainarchaeia</taxon>
        <taxon>Candidatus Iainarchaeales</taxon>
        <taxon>Candidatus Iainarchaeaceae</taxon>
        <taxon>Candidatus Iainarchaeum</taxon>
    </lineage>
</organism>
<dbReference type="GO" id="GO:0008168">
    <property type="term" value="F:methyltransferase activity"/>
    <property type="evidence" value="ECO:0007669"/>
    <property type="project" value="UniProtKB-KW"/>
</dbReference>
<dbReference type="Proteomes" id="UP000722459">
    <property type="component" value="Unassembled WGS sequence"/>
</dbReference>
<dbReference type="AlphaFoldDB" id="A0A8T5GGR7"/>
<evidence type="ECO:0000256" key="1">
    <source>
        <dbReference type="SAM" id="MobiDB-lite"/>
    </source>
</evidence>
<feature type="region of interest" description="Disordered" evidence="1">
    <location>
        <begin position="1"/>
        <end position="22"/>
    </location>
</feature>
<protein>
    <submittedName>
        <fullName evidence="3">Class I SAM-dependent methyltransferase</fullName>
    </submittedName>
</protein>
<dbReference type="Gene3D" id="3.40.50.150">
    <property type="entry name" value="Vaccinia Virus protein VP39"/>
    <property type="match status" value="1"/>
</dbReference>
<dbReference type="SUPFAM" id="SSF53335">
    <property type="entry name" value="S-adenosyl-L-methionine-dependent methyltransferases"/>
    <property type="match status" value="1"/>
</dbReference>
<evidence type="ECO:0000313" key="3">
    <source>
        <dbReference type="EMBL" id="MBT4871000.1"/>
    </source>
</evidence>
<dbReference type="InterPro" id="IPR029063">
    <property type="entry name" value="SAM-dependent_MTases_sf"/>
</dbReference>
<dbReference type="CDD" id="cd02440">
    <property type="entry name" value="AdoMet_MTases"/>
    <property type="match status" value="1"/>
</dbReference>
<keyword evidence="3" id="KW-0808">Transferase</keyword>
<name>A0A8T5GGR7_9ARCH</name>